<evidence type="ECO:0000256" key="3">
    <source>
        <dbReference type="ARBA" id="ARBA00022679"/>
    </source>
</evidence>
<dbReference type="PANTHER" id="PTHR36449:SF1">
    <property type="entry name" value="ACETYLTRANSFERASE"/>
    <property type="match status" value="1"/>
</dbReference>
<keyword evidence="4" id="KW-0012">Acyltransferase</keyword>
<sequence length="229" mass="24932">MREGRAMMIAASAPTCPEPPPATPSSASSKRDIPLNAVQWALFSALVAAPPRDNPQLRAFLSARRDDAEPAPLTQSDDIEGFCCGVRLLDETLARDASEASGSSDEFGRHTFVLLREERVVAYYSQRLRRMRRASAELDGDAVAIMQLQRLAVDRAEQGRGVGSTMLRAAILRALMIGERCGARALCVHALSPQLKRFYLERGFRPMPGVIDPLGVVLTLDDVRNAAAS</sequence>
<dbReference type="PANTHER" id="PTHR36449">
    <property type="entry name" value="ACETYLTRANSFERASE-RELATED"/>
    <property type="match status" value="1"/>
</dbReference>
<feature type="region of interest" description="Disordered" evidence="6">
    <location>
        <begin position="1"/>
        <end position="30"/>
    </location>
</feature>
<evidence type="ECO:0000256" key="6">
    <source>
        <dbReference type="SAM" id="MobiDB-lite"/>
    </source>
</evidence>
<comment type="catalytic activity">
    <reaction evidence="5">
        <text>glycyl-tRNA(Gly) + acetyl-CoA = N-acetylglycyl-tRNA(Gly) + CoA + H(+)</text>
        <dbReference type="Rhea" id="RHEA:81867"/>
        <dbReference type="Rhea" id="RHEA-COMP:9683"/>
        <dbReference type="Rhea" id="RHEA-COMP:19766"/>
        <dbReference type="ChEBI" id="CHEBI:15378"/>
        <dbReference type="ChEBI" id="CHEBI:57287"/>
        <dbReference type="ChEBI" id="CHEBI:57288"/>
        <dbReference type="ChEBI" id="CHEBI:78522"/>
        <dbReference type="ChEBI" id="CHEBI:232036"/>
    </reaction>
</comment>
<evidence type="ECO:0000313" key="8">
    <source>
        <dbReference type="EMBL" id="ATQ69607.1"/>
    </source>
</evidence>
<organism evidence="8 9">
    <name type="scientific">Methylosinus trichosporium (strain ATCC 35070 / NCIMB 11131 / UNIQEM 75 / OB3b)</name>
    <dbReference type="NCBI Taxonomy" id="595536"/>
    <lineage>
        <taxon>Bacteria</taxon>
        <taxon>Pseudomonadati</taxon>
        <taxon>Pseudomonadota</taxon>
        <taxon>Alphaproteobacteria</taxon>
        <taxon>Hyphomicrobiales</taxon>
        <taxon>Methylocystaceae</taxon>
        <taxon>Methylosinus</taxon>
    </lineage>
</organism>
<evidence type="ECO:0000256" key="1">
    <source>
        <dbReference type="ARBA" id="ARBA00022491"/>
    </source>
</evidence>
<keyword evidence="2" id="KW-1277">Toxin-antitoxin system</keyword>
<keyword evidence="1" id="KW-0678">Repressor</keyword>
<reference evidence="9" key="1">
    <citation type="submission" date="2017-10" db="EMBL/GenBank/DDBJ databases">
        <title>Completed PacBio SMRT sequence of Methylosinus trichosporium OB3b reveals presence of a third large plasmid.</title>
        <authorList>
            <person name="Charles T.C."/>
            <person name="Lynch M.D.J."/>
            <person name="Heil J.R."/>
            <person name="Cheng J."/>
        </authorList>
    </citation>
    <scope>NUCLEOTIDE SEQUENCE [LARGE SCALE GENOMIC DNA]</scope>
    <source>
        <strain evidence="9">OB3b</strain>
    </source>
</reference>
<feature type="domain" description="N-acetyltransferase" evidence="7">
    <location>
        <begin position="68"/>
        <end position="223"/>
    </location>
</feature>
<proteinExistence type="predicted"/>
<dbReference type="KEGG" id="mtw:CQW49_18245"/>
<name>A0A2D2D3Q3_METT3</name>
<evidence type="ECO:0000256" key="4">
    <source>
        <dbReference type="ARBA" id="ARBA00023315"/>
    </source>
</evidence>
<keyword evidence="9" id="KW-1185">Reference proteome</keyword>
<dbReference type="GO" id="GO:0016747">
    <property type="term" value="F:acyltransferase activity, transferring groups other than amino-acyl groups"/>
    <property type="evidence" value="ECO:0007669"/>
    <property type="project" value="InterPro"/>
</dbReference>
<dbReference type="EMBL" id="CP023737">
    <property type="protein sequence ID" value="ATQ69607.1"/>
    <property type="molecule type" value="Genomic_DNA"/>
</dbReference>
<dbReference type="InterPro" id="IPR000182">
    <property type="entry name" value="GNAT_dom"/>
</dbReference>
<keyword evidence="3 8" id="KW-0808">Transferase</keyword>
<dbReference type="STRING" id="595536.GCA_000178815_01532"/>
<dbReference type="CDD" id="cd04301">
    <property type="entry name" value="NAT_SF"/>
    <property type="match status" value="1"/>
</dbReference>
<accession>A0A2D2D3Q3</accession>
<evidence type="ECO:0000256" key="5">
    <source>
        <dbReference type="ARBA" id="ARBA00049880"/>
    </source>
</evidence>
<dbReference type="SUPFAM" id="SSF55729">
    <property type="entry name" value="Acyl-CoA N-acyltransferases (Nat)"/>
    <property type="match status" value="1"/>
</dbReference>
<evidence type="ECO:0000259" key="7">
    <source>
        <dbReference type="PROSITE" id="PS51186"/>
    </source>
</evidence>
<dbReference type="InterPro" id="IPR016181">
    <property type="entry name" value="Acyl_CoA_acyltransferase"/>
</dbReference>
<dbReference type="Pfam" id="PF13508">
    <property type="entry name" value="Acetyltransf_7"/>
    <property type="match status" value="1"/>
</dbReference>
<gene>
    <name evidence="8" type="ORF">CQW49_18245</name>
</gene>
<dbReference type="AlphaFoldDB" id="A0A2D2D3Q3"/>
<dbReference type="Proteomes" id="UP000230709">
    <property type="component" value="Chromosome"/>
</dbReference>
<dbReference type="Gene3D" id="3.40.630.30">
    <property type="match status" value="1"/>
</dbReference>
<evidence type="ECO:0000313" key="9">
    <source>
        <dbReference type="Proteomes" id="UP000230709"/>
    </source>
</evidence>
<protein>
    <submittedName>
        <fullName evidence="8">N-acetyltransferase</fullName>
    </submittedName>
</protein>
<evidence type="ECO:0000256" key="2">
    <source>
        <dbReference type="ARBA" id="ARBA00022649"/>
    </source>
</evidence>
<dbReference type="PROSITE" id="PS51186">
    <property type="entry name" value="GNAT"/>
    <property type="match status" value="1"/>
</dbReference>